<feature type="transmembrane region" description="Helical" evidence="2">
    <location>
        <begin position="72"/>
        <end position="95"/>
    </location>
</feature>
<dbReference type="Proteomes" id="UP000051295">
    <property type="component" value="Unassembled WGS sequence"/>
</dbReference>
<keyword evidence="2" id="KW-1133">Transmembrane helix</keyword>
<evidence type="ECO:0000313" key="4">
    <source>
        <dbReference type="Proteomes" id="UP000051295"/>
    </source>
</evidence>
<name>A0A0T5NY29_9RHOB</name>
<protein>
    <submittedName>
        <fullName evidence="3">Uncharacterized protein</fullName>
    </submittedName>
</protein>
<comment type="caution">
    <text evidence="3">The sequence shown here is derived from an EMBL/GenBank/DDBJ whole genome shotgun (WGS) entry which is preliminary data.</text>
</comment>
<sequence>MEALVLIFAEIILACMAPVIAILGAIVGAVIEGILLLFGGVFAEWVQARRARRASAKGKSSPPRKPLIPRKVVHWVAGGSAVLGVLGVVATYVFFQPILRLVIETASEKAGMSVEYAEASGSLLGGHVVLNGLEMARAHETGLAFDLAVARAEADVDLWSLLSDTPRLELGQVEGVEGYVIPPLPREEAAGEERGLPKPRRAFKADRLAVEGVDVEIRPRGTEPYTLAIETGEVAPFRSGLALFDLLFRSNLTAEVAGQPLVVETREITEQGRETRWAFEDVDAAQLKRLVPRAPLTWIETGRATVMVEDRWSLSEDFVDMNWRLAARDMAVSVPEGAARTERMLAGGLGKLVAAQGGNAEFRYQLQLDAEEMARLREGDIDLFWDTVLAGVMKGGIVREDQESEAPQEPEEHTEDKPGAIDRLKSFFEKDDPAD</sequence>
<dbReference type="EMBL" id="LAXJ01000003">
    <property type="protein sequence ID" value="KRS13816.1"/>
    <property type="molecule type" value="Genomic_DNA"/>
</dbReference>
<feature type="region of interest" description="Disordered" evidence="1">
    <location>
        <begin position="398"/>
        <end position="422"/>
    </location>
</feature>
<gene>
    <name evidence="3" type="ORF">XM53_04405</name>
</gene>
<dbReference type="OrthoDB" id="7733982at2"/>
<keyword evidence="2" id="KW-0812">Transmembrane</keyword>
<keyword evidence="4" id="KW-1185">Reference proteome</keyword>
<evidence type="ECO:0000256" key="2">
    <source>
        <dbReference type="SAM" id="Phobius"/>
    </source>
</evidence>
<feature type="compositionally biased region" description="Basic and acidic residues" evidence="1">
    <location>
        <begin position="410"/>
        <end position="422"/>
    </location>
</feature>
<evidence type="ECO:0000313" key="3">
    <source>
        <dbReference type="EMBL" id="KRS13816.1"/>
    </source>
</evidence>
<evidence type="ECO:0000256" key="1">
    <source>
        <dbReference type="SAM" id="MobiDB-lite"/>
    </source>
</evidence>
<reference evidence="3 4" key="1">
    <citation type="submission" date="2015-04" db="EMBL/GenBank/DDBJ databases">
        <title>The draft genome sequence of Roseovarius sp.R12b.</title>
        <authorList>
            <person name="Li G."/>
            <person name="Lai Q."/>
            <person name="Shao Z."/>
            <person name="Yan P."/>
        </authorList>
    </citation>
    <scope>NUCLEOTIDE SEQUENCE [LARGE SCALE GENOMIC DNA]</scope>
    <source>
        <strain evidence="3 4">R12B</strain>
    </source>
</reference>
<dbReference type="RefSeq" id="WP_057790689.1">
    <property type="nucleotide sequence ID" value="NZ_LAXJ01000003.1"/>
</dbReference>
<accession>A0A0T5NY29</accession>
<proteinExistence type="predicted"/>
<keyword evidence="2" id="KW-0472">Membrane</keyword>
<organism evidence="3 4">
    <name type="scientific">Roseovarius atlanticus</name>
    <dbReference type="NCBI Taxonomy" id="1641875"/>
    <lineage>
        <taxon>Bacteria</taxon>
        <taxon>Pseudomonadati</taxon>
        <taxon>Pseudomonadota</taxon>
        <taxon>Alphaproteobacteria</taxon>
        <taxon>Rhodobacterales</taxon>
        <taxon>Roseobacteraceae</taxon>
        <taxon>Roseovarius</taxon>
    </lineage>
</organism>
<dbReference type="AlphaFoldDB" id="A0A0T5NY29"/>
<dbReference type="PATRIC" id="fig|1641875.4.peg.2893"/>